<dbReference type="Gene3D" id="1.10.10.1550">
    <property type="entry name" value="ROS/MUCR transcriptional regulator protein"/>
    <property type="match status" value="1"/>
</dbReference>
<dbReference type="GO" id="GO:0006355">
    <property type="term" value="P:regulation of DNA-templated transcription"/>
    <property type="evidence" value="ECO:0007669"/>
    <property type="project" value="InterPro"/>
</dbReference>
<protein>
    <submittedName>
        <fullName evidence="2">Transcriptional regulator</fullName>
    </submittedName>
</protein>
<accession>A0A7J0BUG3</accession>
<evidence type="ECO:0000313" key="2">
    <source>
        <dbReference type="EMBL" id="GFM37350.1"/>
    </source>
</evidence>
<dbReference type="GO" id="GO:0008270">
    <property type="term" value="F:zinc ion binding"/>
    <property type="evidence" value="ECO:0007669"/>
    <property type="project" value="InterPro"/>
</dbReference>
<dbReference type="Pfam" id="PF05443">
    <property type="entry name" value="ROS_MUCR"/>
    <property type="match status" value="1"/>
</dbReference>
<dbReference type="InterPro" id="IPR041920">
    <property type="entry name" value="ROS/MUCR_sf"/>
</dbReference>
<dbReference type="Proteomes" id="UP000503820">
    <property type="component" value="Unassembled WGS sequence"/>
</dbReference>
<reference evidence="2 3" key="1">
    <citation type="submission" date="2020-05" db="EMBL/GenBank/DDBJ databases">
        <title>Draft genome sequence of Desulfovibrio psychrotolerans JS1T.</title>
        <authorList>
            <person name="Ueno A."/>
            <person name="Tamazawa S."/>
            <person name="Tamamura S."/>
            <person name="Murakami T."/>
            <person name="Kiyama T."/>
            <person name="Inomata H."/>
            <person name="Amano Y."/>
            <person name="Miyakawa K."/>
            <person name="Tamaki H."/>
            <person name="Naganuma T."/>
            <person name="Kaneko K."/>
        </authorList>
    </citation>
    <scope>NUCLEOTIDE SEQUENCE [LARGE SCALE GENOMIC DNA]</scope>
    <source>
        <strain evidence="2 3">JS1</strain>
    </source>
</reference>
<dbReference type="AlphaFoldDB" id="A0A7J0BUG3"/>
<name>A0A7J0BUG3_9BACT</name>
<comment type="similarity">
    <text evidence="1">Belongs to the ros/MucR family.</text>
</comment>
<sequence length="149" mass="16298">MNTNPYFDQAMAMVQAQAGVKQMTPAEMIAMVKDLAEGLAKLSGSEVAECVCEEAAEGPVVDPKKAIKQNSIICVECGKSFKILGKKHLATHGLTPNEYREKHGYKKGTALVCKSLAKQRKEKMASMRIWEKVESRGKKSTAKPAKAEK</sequence>
<dbReference type="EMBL" id="BLVP01000008">
    <property type="protein sequence ID" value="GFM37350.1"/>
    <property type="molecule type" value="Genomic_DNA"/>
</dbReference>
<dbReference type="InterPro" id="IPR008807">
    <property type="entry name" value="ROS_MUCR"/>
</dbReference>
<organism evidence="2 3">
    <name type="scientific">Desulfovibrio psychrotolerans</name>
    <dbReference type="NCBI Taxonomy" id="415242"/>
    <lineage>
        <taxon>Bacteria</taxon>
        <taxon>Pseudomonadati</taxon>
        <taxon>Thermodesulfobacteriota</taxon>
        <taxon>Desulfovibrionia</taxon>
        <taxon>Desulfovibrionales</taxon>
        <taxon>Desulfovibrionaceae</taxon>
        <taxon>Desulfovibrio</taxon>
    </lineage>
</organism>
<keyword evidence="3" id="KW-1185">Reference proteome</keyword>
<gene>
    <name evidence="2" type="ORF">DSM19430T_20340</name>
</gene>
<comment type="caution">
    <text evidence="2">The sequence shown here is derived from an EMBL/GenBank/DDBJ whole genome shotgun (WGS) entry which is preliminary data.</text>
</comment>
<proteinExistence type="inferred from homology"/>
<evidence type="ECO:0000256" key="1">
    <source>
        <dbReference type="ARBA" id="ARBA00007031"/>
    </source>
</evidence>
<evidence type="ECO:0000313" key="3">
    <source>
        <dbReference type="Proteomes" id="UP000503820"/>
    </source>
</evidence>
<dbReference type="GO" id="GO:0003677">
    <property type="term" value="F:DNA binding"/>
    <property type="evidence" value="ECO:0007669"/>
    <property type="project" value="InterPro"/>
</dbReference>